<dbReference type="InParanoid" id="V4S4M1"/>
<proteinExistence type="predicted"/>
<dbReference type="InterPro" id="IPR031105">
    <property type="entry name" value="TRP_plant"/>
</dbReference>
<dbReference type="STRING" id="85681.V4S4M1"/>
<dbReference type="Gene3D" id="1.10.246.220">
    <property type="match status" value="1"/>
</dbReference>
<accession>V4S4M1</accession>
<dbReference type="PANTHER" id="PTHR21717">
    <property type="entry name" value="TELOMERIC REPEAT BINDING PROTEIN"/>
    <property type="match status" value="1"/>
</dbReference>
<gene>
    <name evidence="1" type="ORF">CICLE_v10013507mg</name>
</gene>
<dbReference type="OMA" id="HHEIVWR"/>
<dbReference type="Gramene" id="ESR42343">
    <property type="protein sequence ID" value="ESR42343"/>
    <property type="gene ID" value="CICLE_v10013507mg"/>
</dbReference>
<dbReference type="AlphaFoldDB" id="V4S4M1"/>
<organism evidence="1 2">
    <name type="scientific">Citrus clementina</name>
    <name type="common">Clementine</name>
    <name type="synonym">Citrus deliciosa x Citrus sinensis</name>
    <dbReference type="NCBI Taxonomy" id="85681"/>
    <lineage>
        <taxon>Eukaryota</taxon>
        <taxon>Viridiplantae</taxon>
        <taxon>Streptophyta</taxon>
        <taxon>Embryophyta</taxon>
        <taxon>Tracheophyta</taxon>
        <taxon>Spermatophyta</taxon>
        <taxon>Magnoliopsida</taxon>
        <taxon>eudicotyledons</taxon>
        <taxon>Gunneridae</taxon>
        <taxon>Pentapetalae</taxon>
        <taxon>rosids</taxon>
        <taxon>malvids</taxon>
        <taxon>Sapindales</taxon>
        <taxon>Rutaceae</taxon>
        <taxon>Aurantioideae</taxon>
        <taxon>Citrus</taxon>
    </lineage>
</organism>
<name>V4S4M1_CITCL</name>
<reference evidence="1 2" key="1">
    <citation type="submission" date="2013-10" db="EMBL/GenBank/DDBJ databases">
        <authorList>
            <consortium name="International Citrus Genome Consortium"/>
            <person name="Jenkins J."/>
            <person name="Schmutz J."/>
            <person name="Prochnik S."/>
            <person name="Rokhsar D."/>
            <person name="Gmitter F."/>
            <person name="Ollitrault P."/>
            <person name="Machado M."/>
            <person name="Talon M."/>
            <person name="Wincker P."/>
            <person name="Jaillon O."/>
            <person name="Morgante M."/>
        </authorList>
    </citation>
    <scope>NUCLEOTIDE SEQUENCE</scope>
    <source>
        <strain evidence="2">cv. Clemenules</strain>
    </source>
</reference>
<sequence length="122" mass="13861">MPDSQALVAVPAVAMEALAIVPFHKKSKHHEIVWRQTRRPFFVLEIEALVQAVEKLGTESGKHRTCVDLKAKDKWKSLVRTARISPQKRREEPVPQQLLDRVLAAYAFWSQVQAQAQVKVAV</sequence>
<dbReference type="KEGG" id="cic:CICLE_v10013507mg"/>
<dbReference type="EMBL" id="KI536861">
    <property type="protein sequence ID" value="ESR42343.1"/>
    <property type="molecule type" value="Genomic_DNA"/>
</dbReference>
<dbReference type="PANTHER" id="PTHR21717:SF83">
    <property type="match status" value="1"/>
</dbReference>
<dbReference type="Proteomes" id="UP000030687">
    <property type="component" value="Unassembled WGS sequence"/>
</dbReference>
<keyword evidence="2" id="KW-1185">Reference proteome</keyword>
<evidence type="ECO:0000313" key="2">
    <source>
        <dbReference type="Proteomes" id="UP000030687"/>
    </source>
</evidence>
<protein>
    <submittedName>
        <fullName evidence="1">Uncharacterized protein</fullName>
    </submittedName>
</protein>
<evidence type="ECO:0000313" key="1">
    <source>
        <dbReference type="EMBL" id="ESR42343.1"/>
    </source>
</evidence>
<dbReference type="eggNOG" id="ENOG502QR9W">
    <property type="taxonomic scope" value="Eukaryota"/>
</dbReference>